<dbReference type="AlphaFoldDB" id="A0A8T3C466"/>
<protein>
    <submittedName>
        <fullName evidence="1">Uncharacterized protein</fullName>
    </submittedName>
</protein>
<sequence>MGFAPNSPKKKTRGIGFARTKLADSQSVLGLRTGFVGQVRSQGGGSSVAWIARLSVDGRSWSNVGIARVRCGRCGRSSNGSYVRQSWVWSRDS</sequence>
<organism evidence="1 2">
    <name type="scientific">Dendrobium nobile</name>
    <name type="common">Orchid</name>
    <dbReference type="NCBI Taxonomy" id="94219"/>
    <lineage>
        <taxon>Eukaryota</taxon>
        <taxon>Viridiplantae</taxon>
        <taxon>Streptophyta</taxon>
        <taxon>Embryophyta</taxon>
        <taxon>Tracheophyta</taxon>
        <taxon>Spermatophyta</taxon>
        <taxon>Magnoliopsida</taxon>
        <taxon>Liliopsida</taxon>
        <taxon>Asparagales</taxon>
        <taxon>Orchidaceae</taxon>
        <taxon>Epidendroideae</taxon>
        <taxon>Malaxideae</taxon>
        <taxon>Dendrobiinae</taxon>
        <taxon>Dendrobium</taxon>
    </lineage>
</organism>
<name>A0A8T3C466_DENNO</name>
<evidence type="ECO:0000313" key="2">
    <source>
        <dbReference type="Proteomes" id="UP000829196"/>
    </source>
</evidence>
<keyword evidence="2" id="KW-1185">Reference proteome</keyword>
<comment type="caution">
    <text evidence="1">The sequence shown here is derived from an EMBL/GenBank/DDBJ whole genome shotgun (WGS) entry which is preliminary data.</text>
</comment>
<dbReference type="EMBL" id="JAGYWB010000002">
    <property type="protein sequence ID" value="KAI0528666.1"/>
    <property type="molecule type" value="Genomic_DNA"/>
</dbReference>
<dbReference type="Proteomes" id="UP000829196">
    <property type="component" value="Unassembled WGS sequence"/>
</dbReference>
<reference evidence="1" key="1">
    <citation type="journal article" date="2022" name="Front. Genet.">
        <title>Chromosome-Scale Assembly of the Dendrobium nobile Genome Provides Insights Into the Molecular Mechanism of the Biosynthesis of the Medicinal Active Ingredient of Dendrobium.</title>
        <authorList>
            <person name="Xu Q."/>
            <person name="Niu S.-C."/>
            <person name="Li K.-L."/>
            <person name="Zheng P.-J."/>
            <person name="Zhang X.-J."/>
            <person name="Jia Y."/>
            <person name="Liu Y."/>
            <person name="Niu Y.-X."/>
            <person name="Yu L.-H."/>
            <person name="Chen D.-F."/>
            <person name="Zhang G.-Q."/>
        </authorList>
    </citation>
    <scope>NUCLEOTIDE SEQUENCE</scope>
    <source>
        <tissue evidence="1">Leaf</tissue>
    </source>
</reference>
<gene>
    <name evidence="1" type="ORF">KFK09_001208</name>
</gene>
<accession>A0A8T3C466</accession>
<proteinExistence type="predicted"/>
<evidence type="ECO:0000313" key="1">
    <source>
        <dbReference type="EMBL" id="KAI0528666.1"/>
    </source>
</evidence>